<reference evidence="1" key="1">
    <citation type="journal article" date="2014" name="Front. Microbiol.">
        <title>High frequency of phylogenetically diverse reductive dehalogenase-homologous genes in deep subseafloor sedimentary metagenomes.</title>
        <authorList>
            <person name="Kawai M."/>
            <person name="Futagami T."/>
            <person name="Toyoda A."/>
            <person name="Takaki Y."/>
            <person name="Nishi S."/>
            <person name="Hori S."/>
            <person name="Arai W."/>
            <person name="Tsubouchi T."/>
            <person name="Morono Y."/>
            <person name="Uchiyama I."/>
            <person name="Ito T."/>
            <person name="Fujiyama A."/>
            <person name="Inagaki F."/>
            <person name="Takami H."/>
        </authorList>
    </citation>
    <scope>NUCLEOTIDE SEQUENCE</scope>
    <source>
        <strain evidence="1">Expedition CK06-06</strain>
    </source>
</reference>
<evidence type="ECO:0000313" key="1">
    <source>
        <dbReference type="EMBL" id="GAI48399.1"/>
    </source>
</evidence>
<dbReference type="EMBL" id="BARV01037189">
    <property type="protein sequence ID" value="GAI48399.1"/>
    <property type="molecule type" value="Genomic_DNA"/>
</dbReference>
<organism evidence="1">
    <name type="scientific">marine sediment metagenome</name>
    <dbReference type="NCBI Taxonomy" id="412755"/>
    <lineage>
        <taxon>unclassified sequences</taxon>
        <taxon>metagenomes</taxon>
        <taxon>ecological metagenomes</taxon>
    </lineage>
</organism>
<name>X1QYM6_9ZZZZ</name>
<protein>
    <submittedName>
        <fullName evidence="1">Uncharacterized protein</fullName>
    </submittedName>
</protein>
<dbReference type="AlphaFoldDB" id="X1QYM6"/>
<sequence length="221" mass="24789">YLSRIVLAGNHGTLLQIIFDTNALQINYLNDTGQYYTGVNLARDRWYRYSIDISCDGGYAGLGSNQFRFRIYDENDALIYTSYDMSFQDPHPTGGPNRITMVSSETQTQVYEYMDAFSITGLQDGYEIGDNLEEGLLLSFENLTALNSMGYSLDSQPTISILGNTTIPLPQDGSHVIQVFGNDTFGKNYQSNRHPFSVHHINIITPESKTYSDSMSGYYPG</sequence>
<gene>
    <name evidence="1" type="ORF">S06H3_57600</name>
</gene>
<feature type="non-terminal residue" evidence="1">
    <location>
        <position position="221"/>
    </location>
</feature>
<proteinExistence type="predicted"/>
<comment type="caution">
    <text evidence="1">The sequence shown here is derived from an EMBL/GenBank/DDBJ whole genome shotgun (WGS) entry which is preliminary data.</text>
</comment>
<accession>X1QYM6</accession>
<feature type="non-terminal residue" evidence="1">
    <location>
        <position position="1"/>
    </location>
</feature>